<dbReference type="EMBL" id="CALLCH030000011">
    <property type="protein sequence ID" value="CAI4214486.1"/>
    <property type="molecule type" value="Genomic_DNA"/>
</dbReference>
<keyword evidence="1" id="KW-0732">Signal</keyword>
<name>A0A9P1H0S4_9PEZI</name>
<protein>
    <recommendedName>
        <fullName evidence="4">SH3 domain-containing protein</fullName>
    </recommendedName>
</protein>
<evidence type="ECO:0008006" key="4">
    <source>
        <dbReference type="Google" id="ProtNLM"/>
    </source>
</evidence>
<feature type="signal peptide" evidence="1">
    <location>
        <begin position="1"/>
        <end position="17"/>
    </location>
</feature>
<dbReference type="OrthoDB" id="2251794at2759"/>
<evidence type="ECO:0000313" key="3">
    <source>
        <dbReference type="Proteomes" id="UP000838763"/>
    </source>
</evidence>
<dbReference type="Proteomes" id="UP000838763">
    <property type="component" value="Unassembled WGS sequence"/>
</dbReference>
<dbReference type="AlphaFoldDB" id="A0A9P1H0S4"/>
<accession>A0A9P1H0S4</accession>
<sequence length="119" mass="12473">MRFSTLLALGLPIAALAAPSANPNPEADAILAKSEIVAGSAESAIEARAAVYFNVCIVTASALKYRTCASTSCAAVGQYSKGKKLNTYLTKISPTPAWVHLKNGYWVSGKYCQAYSGPL</sequence>
<organism evidence="2 3">
    <name type="scientific">Parascedosporium putredinis</name>
    <dbReference type="NCBI Taxonomy" id="1442378"/>
    <lineage>
        <taxon>Eukaryota</taxon>
        <taxon>Fungi</taxon>
        <taxon>Dikarya</taxon>
        <taxon>Ascomycota</taxon>
        <taxon>Pezizomycotina</taxon>
        <taxon>Sordariomycetes</taxon>
        <taxon>Hypocreomycetidae</taxon>
        <taxon>Microascales</taxon>
        <taxon>Microascaceae</taxon>
        <taxon>Parascedosporium</taxon>
    </lineage>
</organism>
<feature type="chain" id="PRO_5040109641" description="SH3 domain-containing protein" evidence="1">
    <location>
        <begin position="18"/>
        <end position="119"/>
    </location>
</feature>
<evidence type="ECO:0000256" key="1">
    <source>
        <dbReference type="SAM" id="SignalP"/>
    </source>
</evidence>
<comment type="caution">
    <text evidence="2">The sequence shown here is derived from an EMBL/GenBank/DDBJ whole genome shotgun (WGS) entry which is preliminary data.</text>
</comment>
<gene>
    <name evidence="2" type="ORF">PPNO1_LOCUS4219</name>
</gene>
<evidence type="ECO:0000313" key="2">
    <source>
        <dbReference type="EMBL" id="CAI4214486.1"/>
    </source>
</evidence>
<keyword evidence="3" id="KW-1185">Reference proteome</keyword>
<reference evidence="2" key="1">
    <citation type="submission" date="2022-11" db="EMBL/GenBank/DDBJ databases">
        <authorList>
            <person name="Scott C."/>
            <person name="Bruce N."/>
        </authorList>
    </citation>
    <scope>NUCLEOTIDE SEQUENCE</scope>
</reference>
<proteinExistence type="predicted"/>